<evidence type="ECO:0000313" key="2">
    <source>
        <dbReference type="Proteomes" id="UP000319716"/>
    </source>
</evidence>
<organism evidence="1 2">
    <name type="scientific">Sporolactobacillus inulinus</name>
    <dbReference type="NCBI Taxonomy" id="2078"/>
    <lineage>
        <taxon>Bacteria</taxon>
        <taxon>Bacillati</taxon>
        <taxon>Bacillota</taxon>
        <taxon>Bacilli</taxon>
        <taxon>Bacillales</taxon>
        <taxon>Sporolactobacillaceae</taxon>
        <taxon>Sporolactobacillus</taxon>
    </lineage>
</organism>
<name>A0A4Y1ZIU8_9BACL</name>
<dbReference type="Proteomes" id="UP000319716">
    <property type="component" value="Unassembled WGS sequence"/>
</dbReference>
<dbReference type="EMBL" id="BEXB01000065">
    <property type="protein sequence ID" value="GAY78854.1"/>
    <property type="molecule type" value="Genomic_DNA"/>
</dbReference>
<reference evidence="1 2" key="1">
    <citation type="submission" date="2017-11" db="EMBL/GenBank/DDBJ databases">
        <title>Draft Genome Sequence of Sporolactobacillus inulinus NBRC 111894 Isolated from Koso, a Japanese Sugar-Vegetable Fermented Beverage.</title>
        <authorList>
            <person name="Chiou T.Y."/>
            <person name="Oshima K."/>
            <person name="Suda W."/>
            <person name="Hattori M."/>
            <person name="Takahashi T."/>
        </authorList>
    </citation>
    <scope>NUCLEOTIDE SEQUENCE [LARGE SCALE GENOMIC DNA]</scope>
    <source>
        <strain evidence="1 2">NBRC111894</strain>
    </source>
</reference>
<protein>
    <submittedName>
        <fullName evidence="1">Uncharacterized protein</fullName>
    </submittedName>
</protein>
<evidence type="ECO:0000313" key="1">
    <source>
        <dbReference type="EMBL" id="GAY78854.1"/>
    </source>
</evidence>
<gene>
    <name evidence="1" type="ORF">NBRC111894_4408</name>
</gene>
<proteinExistence type="predicted"/>
<dbReference type="AlphaFoldDB" id="A0A4Y1ZIU8"/>
<comment type="caution">
    <text evidence="1">The sequence shown here is derived from an EMBL/GenBank/DDBJ whole genome shotgun (WGS) entry which is preliminary data.</text>
</comment>
<sequence length="41" mass="4760">MITCLRCDGYGFIECFDYITSVKNAGGKEILSRFSLFLFHY</sequence>
<accession>A0A4Y1ZIU8</accession>